<name>A0A7J5BBC6_9MICO</name>
<dbReference type="AlphaFoldDB" id="A0A7J5BBC6"/>
<dbReference type="EMBL" id="WBKB01000005">
    <property type="protein sequence ID" value="KAB1642542.1"/>
    <property type="molecule type" value="Genomic_DNA"/>
</dbReference>
<evidence type="ECO:0000313" key="2">
    <source>
        <dbReference type="Proteomes" id="UP000433493"/>
    </source>
</evidence>
<comment type="caution">
    <text evidence="1">The sequence shown here is derived from an EMBL/GenBank/DDBJ whole genome shotgun (WGS) entry which is preliminary data.</text>
</comment>
<keyword evidence="2" id="KW-1185">Reference proteome</keyword>
<sequence>MTTVWLVRNDVFDAELEEQSFISIGWDDVPDLSSMSLDTESLVDRLEQTRRDKSVNALRAWAGTLRRFYQEVHEGDVVVAPHSDGTRLRIGHVSGPYFHADGEPTHRHRLPVTWALTDFPRSALPPEAALSLASISTLSRIHQQPELFESLAANPEVARTLMAQEHGDTKDTVQSVWLVNANHGSIDLTKQFVVDGYWNLADGLSGKALQIRPGDRIAVKRQSIRTTDVPFENYGQRVSSMLIKARGTVTAILDDRVLVEWDKDFTPREWFFYTSGVSVW</sequence>
<reference evidence="1 2" key="1">
    <citation type="submission" date="2019-09" db="EMBL/GenBank/DDBJ databases">
        <title>Phylogeny of genus Pseudoclavibacter and closely related genus.</title>
        <authorList>
            <person name="Li Y."/>
        </authorList>
    </citation>
    <scope>NUCLEOTIDE SEQUENCE [LARGE SCALE GENOMIC DNA]</scope>
    <source>
        <strain evidence="1 2">KCTC 13959</strain>
    </source>
</reference>
<dbReference type="OrthoDB" id="9781481at2"/>
<proteinExistence type="predicted"/>
<accession>A0A7J5BBC6</accession>
<dbReference type="Proteomes" id="UP000433493">
    <property type="component" value="Unassembled WGS sequence"/>
</dbReference>
<protein>
    <submittedName>
        <fullName evidence="1">Uncharacterized protein</fullName>
    </submittedName>
</protein>
<gene>
    <name evidence="1" type="ORF">F8O05_08690</name>
</gene>
<organism evidence="1 2">
    <name type="scientific">Gulosibacter chungangensis</name>
    <dbReference type="NCBI Taxonomy" id="979746"/>
    <lineage>
        <taxon>Bacteria</taxon>
        <taxon>Bacillati</taxon>
        <taxon>Actinomycetota</taxon>
        <taxon>Actinomycetes</taxon>
        <taxon>Micrococcales</taxon>
        <taxon>Microbacteriaceae</taxon>
        <taxon>Gulosibacter</taxon>
    </lineage>
</organism>
<dbReference type="RefSeq" id="WP_158052346.1">
    <property type="nucleotide sequence ID" value="NZ_WBKB01000005.1"/>
</dbReference>
<evidence type="ECO:0000313" key="1">
    <source>
        <dbReference type="EMBL" id="KAB1642542.1"/>
    </source>
</evidence>